<accession>G7JI31</accession>
<dbReference type="GO" id="GO:0019005">
    <property type="term" value="C:SCF ubiquitin ligase complex"/>
    <property type="evidence" value="ECO:0000318"/>
    <property type="project" value="GO_Central"/>
</dbReference>
<dbReference type="KEGG" id="mtr:11411534"/>
<dbReference type="EMBL" id="CM001220">
    <property type="protein sequence ID" value="AES86597.2"/>
    <property type="molecule type" value="Genomic_DNA"/>
</dbReference>
<dbReference type="InterPro" id="IPR032675">
    <property type="entry name" value="LRR_dom_sf"/>
</dbReference>
<gene>
    <name evidence="2" type="primary">11411534</name>
    <name evidence="1" type="ordered locus">MTR_4g010410</name>
</gene>
<dbReference type="Proteomes" id="UP000002051">
    <property type="component" value="Chromosome 4"/>
</dbReference>
<dbReference type="Gene3D" id="3.80.10.10">
    <property type="entry name" value="Ribonuclease Inhibitor"/>
    <property type="match status" value="1"/>
</dbReference>
<dbReference type="AlphaFoldDB" id="G7JI31"/>
<dbReference type="PANTHER" id="PTHR13318">
    <property type="entry name" value="PARTNER OF PAIRED, ISOFORM B-RELATED"/>
    <property type="match status" value="1"/>
</dbReference>
<evidence type="ECO:0000313" key="1">
    <source>
        <dbReference type="EMBL" id="AES86597.2"/>
    </source>
</evidence>
<dbReference type="eggNOG" id="KOG1947">
    <property type="taxonomic scope" value="Eukaryota"/>
</dbReference>
<reference evidence="2" key="3">
    <citation type="submission" date="2015-04" db="UniProtKB">
        <authorList>
            <consortium name="EnsemblPlants"/>
        </authorList>
    </citation>
    <scope>IDENTIFICATION</scope>
    <source>
        <strain evidence="2">cv. Jemalong A17</strain>
    </source>
</reference>
<dbReference type="EnsemblPlants" id="AES86597">
    <property type="protein sequence ID" value="AES86597"/>
    <property type="gene ID" value="MTR_4g010410"/>
</dbReference>
<name>G7JI31_MEDTR</name>
<organism evidence="1 3">
    <name type="scientific">Medicago truncatula</name>
    <name type="common">Barrel medic</name>
    <name type="synonym">Medicago tribuloides</name>
    <dbReference type="NCBI Taxonomy" id="3880"/>
    <lineage>
        <taxon>Eukaryota</taxon>
        <taxon>Viridiplantae</taxon>
        <taxon>Streptophyta</taxon>
        <taxon>Embryophyta</taxon>
        <taxon>Tracheophyta</taxon>
        <taxon>Spermatophyta</taxon>
        <taxon>Magnoliopsida</taxon>
        <taxon>eudicotyledons</taxon>
        <taxon>Gunneridae</taxon>
        <taxon>Pentapetalae</taxon>
        <taxon>rosids</taxon>
        <taxon>fabids</taxon>
        <taxon>Fabales</taxon>
        <taxon>Fabaceae</taxon>
        <taxon>Papilionoideae</taxon>
        <taxon>50 kb inversion clade</taxon>
        <taxon>NPAAA clade</taxon>
        <taxon>Hologalegina</taxon>
        <taxon>IRL clade</taxon>
        <taxon>Trifolieae</taxon>
        <taxon>Medicago</taxon>
    </lineage>
</organism>
<reference evidence="1 3" key="1">
    <citation type="journal article" date="2011" name="Nature">
        <title>The Medicago genome provides insight into the evolution of rhizobial symbioses.</title>
        <authorList>
            <person name="Young N.D."/>
            <person name="Debelle F."/>
            <person name="Oldroyd G.E."/>
            <person name="Geurts R."/>
            <person name="Cannon S.B."/>
            <person name="Udvardi M.K."/>
            <person name="Benedito V.A."/>
            <person name="Mayer K.F."/>
            <person name="Gouzy J."/>
            <person name="Schoof H."/>
            <person name="Van de Peer Y."/>
            <person name="Proost S."/>
            <person name="Cook D.R."/>
            <person name="Meyers B.C."/>
            <person name="Spannagl M."/>
            <person name="Cheung F."/>
            <person name="De Mita S."/>
            <person name="Krishnakumar V."/>
            <person name="Gundlach H."/>
            <person name="Zhou S."/>
            <person name="Mudge J."/>
            <person name="Bharti A.K."/>
            <person name="Murray J.D."/>
            <person name="Naoumkina M.A."/>
            <person name="Rosen B."/>
            <person name="Silverstein K.A."/>
            <person name="Tang H."/>
            <person name="Rombauts S."/>
            <person name="Zhao P.X."/>
            <person name="Zhou P."/>
            <person name="Barbe V."/>
            <person name="Bardou P."/>
            <person name="Bechner M."/>
            <person name="Bellec A."/>
            <person name="Berger A."/>
            <person name="Berges H."/>
            <person name="Bidwell S."/>
            <person name="Bisseling T."/>
            <person name="Choisne N."/>
            <person name="Couloux A."/>
            <person name="Denny R."/>
            <person name="Deshpande S."/>
            <person name="Dai X."/>
            <person name="Doyle J.J."/>
            <person name="Dudez A.M."/>
            <person name="Farmer A.D."/>
            <person name="Fouteau S."/>
            <person name="Franken C."/>
            <person name="Gibelin C."/>
            <person name="Gish J."/>
            <person name="Goldstein S."/>
            <person name="Gonzalez A.J."/>
            <person name="Green P.J."/>
            <person name="Hallab A."/>
            <person name="Hartog M."/>
            <person name="Hua A."/>
            <person name="Humphray S.J."/>
            <person name="Jeong D.H."/>
            <person name="Jing Y."/>
            <person name="Jocker A."/>
            <person name="Kenton S.M."/>
            <person name="Kim D.J."/>
            <person name="Klee K."/>
            <person name="Lai H."/>
            <person name="Lang C."/>
            <person name="Lin S."/>
            <person name="Macmil S.L."/>
            <person name="Magdelenat G."/>
            <person name="Matthews L."/>
            <person name="McCorrison J."/>
            <person name="Monaghan E.L."/>
            <person name="Mun J.H."/>
            <person name="Najar F.Z."/>
            <person name="Nicholson C."/>
            <person name="Noirot C."/>
            <person name="O'Bleness M."/>
            <person name="Paule C.R."/>
            <person name="Poulain J."/>
            <person name="Prion F."/>
            <person name="Qin B."/>
            <person name="Qu C."/>
            <person name="Retzel E.F."/>
            <person name="Riddle C."/>
            <person name="Sallet E."/>
            <person name="Samain S."/>
            <person name="Samson N."/>
            <person name="Sanders I."/>
            <person name="Saurat O."/>
            <person name="Scarpelli C."/>
            <person name="Schiex T."/>
            <person name="Segurens B."/>
            <person name="Severin A.J."/>
            <person name="Sherrier D.J."/>
            <person name="Shi R."/>
            <person name="Sims S."/>
            <person name="Singer S.R."/>
            <person name="Sinharoy S."/>
            <person name="Sterck L."/>
            <person name="Viollet A."/>
            <person name="Wang B.B."/>
            <person name="Wang K."/>
            <person name="Wang M."/>
            <person name="Wang X."/>
            <person name="Warfsmann J."/>
            <person name="Weissenbach J."/>
            <person name="White D.D."/>
            <person name="White J.D."/>
            <person name="Wiley G.B."/>
            <person name="Wincker P."/>
            <person name="Xing Y."/>
            <person name="Yang L."/>
            <person name="Yao Z."/>
            <person name="Ying F."/>
            <person name="Zhai J."/>
            <person name="Zhou L."/>
            <person name="Zuber A."/>
            <person name="Denarie J."/>
            <person name="Dixon R.A."/>
            <person name="May G.D."/>
            <person name="Schwartz D.C."/>
            <person name="Rogers J."/>
            <person name="Quetier F."/>
            <person name="Town C.D."/>
            <person name="Roe B.A."/>
        </authorList>
    </citation>
    <scope>NUCLEOTIDE SEQUENCE [LARGE SCALE GENOMIC DNA]</scope>
    <source>
        <strain evidence="1">A17</strain>
        <strain evidence="2 3">cv. Jemalong A17</strain>
    </source>
</reference>
<dbReference type="GO" id="GO:0031146">
    <property type="term" value="P:SCF-dependent proteasomal ubiquitin-dependent protein catabolic process"/>
    <property type="evidence" value="ECO:0000318"/>
    <property type="project" value="GO_Central"/>
</dbReference>
<sequence length="240" mass="28031">MEEAASSNCNAEKNPKKQKMTAACSYLTDELWEIIFKFLNDSDNNRYLEPLSIVSKQFLSITNRLRFSIAMSDKTIPFLYRLFQRFPNLTSLDFSKGRNLNLFVYHIDNFPLNIKSLNVSNHGIHTHKLQLLSKRMKNLTSLTCSGMISIHKSDLFFIADCFPLLEELDISYPMYCSKYDFRLDSDHHHQLLALPKLRKINLSGNWIKDRQSINYLFKNCDLLKEVIMNDLISEDEVDSE</sequence>
<protein>
    <submittedName>
        <fullName evidence="1">RNI superfamily protein, putative</fullName>
    </submittedName>
</protein>
<dbReference type="HOGENOM" id="CLU_068558_1_0_1"/>
<dbReference type="SUPFAM" id="SSF52047">
    <property type="entry name" value="RNI-like"/>
    <property type="match status" value="1"/>
</dbReference>
<keyword evidence="3" id="KW-1185">Reference proteome</keyword>
<evidence type="ECO:0000313" key="2">
    <source>
        <dbReference type="EnsemblPlants" id="AES86597"/>
    </source>
</evidence>
<dbReference type="PaxDb" id="3880-AES86597"/>
<proteinExistence type="predicted"/>
<reference evidence="1 3" key="2">
    <citation type="journal article" date="2014" name="BMC Genomics">
        <title>An improved genome release (version Mt4.0) for the model legume Medicago truncatula.</title>
        <authorList>
            <person name="Tang H."/>
            <person name="Krishnakumar V."/>
            <person name="Bidwell S."/>
            <person name="Rosen B."/>
            <person name="Chan A."/>
            <person name="Zhou S."/>
            <person name="Gentzbittel L."/>
            <person name="Childs K.L."/>
            <person name="Yandell M."/>
            <person name="Gundlach H."/>
            <person name="Mayer K.F."/>
            <person name="Schwartz D.C."/>
            <person name="Town C.D."/>
        </authorList>
    </citation>
    <scope>GENOME REANNOTATION</scope>
    <source>
        <strain evidence="2 3">cv. Jemalong A17</strain>
    </source>
</reference>
<dbReference type="OrthoDB" id="6066220at2759"/>
<evidence type="ECO:0000313" key="3">
    <source>
        <dbReference type="Proteomes" id="UP000002051"/>
    </source>
</evidence>
<accession>A0A0C3WRH9</accession>
<dbReference type="PANTHER" id="PTHR13318:SF106">
    <property type="entry name" value="F-BOX_LRR-REPEAT PROTEIN 2"/>
    <property type="match status" value="1"/>
</dbReference>